<evidence type="ECO:0000313" key="2">
    <source>
        <dbReference type="Proteomes" id="UP001412067"/>
    </source>
</evidence>
<proteinExistence type="predicted"/>
<protein>
    <recommendedName>
        <fullName evidence="3">Carrier domain-containing protein</fullName>
    </recommendedName>
</protein>
<dbReference type="Proteomes" id="UP001412067">
    <property type="component" value="Unassembled WGS sequence"/>
</dbReference>
<evidence type="ECO:0000313" key="1">
    <source>
        <dbReference type="EMBL" id="KAK8966728.1"/>
    </source>
</evidence>
<dbReference type="EMBL" id="JBBWWR010000005">
    <property type="protein sequence ID" value="KAK8966728.1"/>
    <property type="molecule type" value="Genomic_DNA"/>
</dbReference>
<keyword evidence="2" id="KW-1185">Reference proteome</keyword>
<gene>
    <name evidence="1" type="ORF">KSP40_PGU013097</name>
</gene>
<organism evidence="1 2">
    <name type="scientific">Platanthera guangdongensis</name>
    <dbReference type="NCBI Taxonomy" id="2320717"/>
    <lineage>
        <taxon>Eukaryota</taxon>
        <taxon>Viridiplantae</taxon>
        <taxon>Streptophyta</taxon>
        <taxon>Embryophyta</taxon>
        <taxon>Tracheophyta</taxon>
        <taxon>Spermatophyta</taxon>
        <taxon>Magnoliopsida</taxon>
        <taxon>Liliopsida</taxon>
        <taxon>Asparagales</taxon>
        <taxon>Orchidaceae</taxon>
        <taxon>Orchidoideae</taxon>
        <taxon>Orchideae</taxon>
        <taxon>Orchidinae</taxon>
        <taxon>Platanthera</taxon>
    </lineage>
</organism>
<reference evidence="1 2" key="1">
    <citation type="journal article" date="2022" name="Nat. Plants">
        <title>Genomes of leafy and leafless Platanthera orchids illuminate the evolution of mycoheterotrophy.</title>
        <authorList>
            <person name="Li M.H."/>
            <person name="Liu K.W."/>
            <person name="Li Z."/>
            <person name="Lu H.C."/>
            <person name="Ye Q.L."/>
            <person name="Zhang D."/>
            <person name="Wang J.Y."/>
            <person name="Li Y.F."/>
            <person name="Zhong Z.M."/>
            <person name="Liu X."/>
            <person name="Yu X."/>
            <person name="Liu D.K."/>
            <person name="Tu X.D."/>
            <person name="Liu B."/>
            <person name="Hao Y."/>
            <person name="Liao X.Y."/>
            <person name="Jiang Y.T."/>
            <person name="Sun W.H."/>
            <person name="Chen J."/>
            <person name="Chen Y.Q."/>
            <person name="Ai Y."/>
            <person name="Zhai J.W."/>
            <person name="Wu S.S."/>
            <person name="Zhou Z."/>
            <person name="Hsiao Y.Y."/>
            <person name="Wu W.L."/>
            <person name="Chen Y.Y."/>
            <person name="Lin Y.F."/>
            <person name="Hsu J.L."/>
            <person name="Li C.Y."/>
            <person name="Wang Z.W."/>
            <person name="Zhao X."/>
            <person name="Zhong W.Y."/>
            <person name="Ma X.K."/>
            <person name="Ma L."/>
            <person name="Huang J."/>
            <person name="Chen G.Z."/>
            <person name="Huang M.Z."/>
            <person name="Huang L."/>
            <person name="Peng D.H."/>
            <person name="Luo Y.B."/>
            <person name="Zou S.Q."/>
            <person name="Chen S.P."/>
            <person name="Lan S."/>
            <person name="Tsai W.C."/>
            <person name="Van de Peer Y."/>
            <person name="Liu Z.J."/>
        </authorList>
    </citation>
    <scope>NUCLEOTIDE SEQUENCE [LARGE SCALE GENOMIC DNA]</scope>
    <source>
        <strain evidence="1">Lor288</strain>
    </source>
</reference>
<accession>A0ABR2MUZ0</accession>
<comment type="caution">
    <text evidence="1">The sequence shown here is derived from an EMBL/GenBank/DDBJ whole genome shotgun (WGS) entry which is preliminary data.</text>
</comment>
<name>A0ABR2MUZ0_9ASPA</name>
<sequence>MTRIQTIMEESKGIEGELGLELETDQFLVDDVALEFLVPPVVEALGLNEIADVDVTELRGVSKQRTRRRLPRTWRARYQDVRPRSVAVAAAAAIHRRIQLTKRLDMVDAVKVRRGR</sequence>
<evidence type="ECO:0008006" key="3">
    <source>
        <dbReference type="Google" id="ProtNLM"/>
    </source>
</evidence>